<reference evidence="3" key="1">
    <citation type="journal article" date="2019" name="Int. J. Syst. Evol. Microbiol.">
        <title>Halobacteriovorax valvorus sp. nov., a novel prokaryotic predator isolated from coastal seawater of China.</title>
        <authorList>
            <person name="Chen M.-X."/>
        </authorList>
    </citation>
    <scope>NUCLEOTIDE SEQUENCE [LARGE SCALE GENOMIC DNA]</scope>
    <source>
        <strain evidence="3">BL9</strain>
    </source>
</reference>
<dbReference type="Proteomes" id="UP000443582">
    <property type="component" value="Unassembled WGS sequence"/>
</dbReference>
<evidence type="ECO:0008006" key="4">
    <source>
        <dbReference type="Google" id="ProtNLM"/>
    </source>
</evidence>
<evidence type="ECO:0000313" key="2">
    <source>
        <dbReference type="EMBL" id="RZF23150.1"/>
    </source>
</evidence>
<proteinExistence type="predicted"/>
<sequence>MNIDTELLNKNKYNSMNINNLDDIDNFDIEDIPFKPINEGLGFHHGQKEKRTLKQTRVEVTPTQAHVNNFNKVLGREKEMSVPSELEAFYRKGQESDIPQVNREIEIKSKSKEVSIVRRFFSYVIDMSVSTVIFAVIISSMFFMTSIPLESFVSLTLKNSSYRYLIALFVLIHLIYRITSVYRPTLGQYICGVKPKQSNEAAFNTIIERTLFEFLSIPLLGIPYIFGLDKKFFGNNLKKNK</sequence>
<keyword evidence="1" id="KW-0472">Membrane</keyword>
<feature type="transmembrane region" description="Helical" evidence="1">
    <location>
        <begin position="120"/>
        <end position="142"/>
    </location>
</feature>
<evidence type="ECO:0000313" key="3">
    <source>
        <dbReference type="Proteomes" id="UP000443582"/>
    </source>
</evidence>
<keyword evidence="1" id="KW-0812">Transmembrane</keyword>
<protein>
    <recommendedName>
        <fullName evidence="4">RDD domain-containing protein</fullName>
    </recommendedName>
</protein>
<dbReference type="EMBL" id="QDKL01000001">
    <property type="protein sequence ID" value="RZF23150.1"/>
    <property type="molecule type" value="Genomic_DNA"/>
</dbReference>
<keyword evidence="1" id="KW-1133">Transmembrane helix</keyword>
<dbReference type="RefSeq" id="WP_114706097.1">
    <property type="nucleotide sequence ID" value="NZ_QDKL01000001.1"/>
</dbReference>
<accession>A0ABY0IKY5</accession>
<comment type="caution">
    <text evidence="2">The sequence shown here is derived from an EMBL/GenBank/DDBJ whole genome shotgun (WGS) entry which is preliminary data.</text>
</comment>
<keyword evidence="3" id="KW-1185">Reference proteome</keyword>
<organism evidence="2 3">
    <name type="scientific">Halobacteriovorax vibrionivorans</name>
    <dbReference type="NCBI Taxonomy" id="2152716"/>
    <lineage>
        <taxon>Bacteria</taxon>
        <taxon>Pseudomonadati</taxon>
        <taxon>Bdellovibrionota</taxon>
        <taxon>Bacteriovoracia</taxon>
        <taxon>Bacteriovoracales</taxon>
        <taxon>Halobacteriovoraceae</taxon>
        <taxon>Halobacteriovorax</taxon>
    </lineage>
</organism>
<gene>
    <name evidence="2" type="ORF">DAY19_05115</name>
</gene>
<feature type="transmembrane region" description="Helical" evidence="1">
    <location>
        <begin position="162"/>
        <end position="179"/>
    </location>
</feature>
<evidence type="ECO:0000256" key="1">
    <source>
        <dbReference type="SAM" id="Phobius"/>
    </source>
</evidence>
<name>A0ABY0IKY5_9BACT</name>